<dbReference type="GO" id="GO:0047580">
    <property type="term" value="F:4-hydroxyproline epimerase activity"/>
    <property type="evidence" value="ECO:0007669"/>
    <property type="project" value="TreeGrafter"/>
</dbReference>
<proteinExistence type="inferred from homology"/>
<reference evidence="2" key="1">
    <citation type="journal article" date="2021" name="PeerJ">
        <title>Extensive microbial diversity within the chicken gut microbiome revealed by metagenomics and culture.</title>
        <authorList>
            <person name="Gilroy R."/>
            <person name="Ravi A."/>
            <person name="Getino M."/>
            <person name="Pursley I."/>
            <person name="Horton D.L."/>
            <person name="Alikhan N.F."/>
            <person name="Baker D."/>
            <person name="Gharbi K."/>
            <person name="Hall N."/>
            <person name="Watson M."/>
            <person name="Adriaenssens E.M."/>
            <person name="Foster-Nyarko E."/>
            <person name="Jarju S."/>
            <person name="Secka A."/>
            <person name="Antonio M."/>
            <person name="Oren A."/>
            <person name="Chaudhuri R.R."/>
            <person name="La Ragione R."/>
            <person name="Hildebrand F."/>
            <person name="Pallen M.J."/>
        </authorList>
    </citation>
    <scope>NUCLEOTIDE SEQUENCE</scope>
    <source>
        <strain evidence="2">CHK171-7178</strain>
    </source>
</reference>
<evidence type="ECO:0000256" key="1">
    <source>
        <dbReference type="ARBA" id="ARBA00007529"/>
    </source>
</evidence>
<reference evidence="2" key="2">
    <citation type="submission" date="2021-09" db="EMBL/GenBank/DDBJ databases">
        <authorList>
            <person name="Gilroy R."/>
        </authorList>
    </citation>
    <scope>NUCLEOTIDE SEQUENCE</scope>
    <source>
        <strain evidence="2">CHK171-7178</strain>
    </source>
</reference>
<name>A0A921G2C7_SPOPS</name>
<dbReference type="Proteomes" id="UP000698173">
    <property type="component" value="Unassembled WGS sequence"/>
</dbReference>
<accession>A0A921G2C7</accession>
<dbReference type="EMBL" id="DYWT01000311">
    <property type="protein sequence ID" value="HJF34190.1"/>
    <property type="molecule type" value="Genomic_DNA"/>
</dbReference>
<dbReference type="PANTHER" id="PTHR33442">
    <property type="entry name" value="TRANS-3-HYDROXY-L-PROLINE DEHYDRATASE"/>
    <property type="match status" value="1"/>
</dbReference>
<comment type="caution">
    <text evidence="2">The sequence shown here is derived from an EMBL/GenBank/DDBJ whole genome shotgun (WGS) entry which is preliminary data.</text>
</comment>
<evidence type="ECO:0000313" key="2">
    <source>
        <dbReference type="EMBL" id="HJF34190.1"/>
    </source>
</evidence>
<sequence length="306" mass="33953">MNFEKMYSTIDTHVAGEAFRIVVQSPIRLHGEDVQANHDELKNNFTNEKSLLLNEPRGHRGMHGCVVAPSQTADFSLLFFNHVDVSNFKYEGLLATVTALIETGNLNKSTDGFYKVETVNGIYSVKARGENQEVTSVSIESEACSEINTNSEFVSISVDNARNYLLYTLPDSIPGIELEHLAKLNRWGLEQTTKLNGDNIDYAGVIVIESVPSTPDKIRSVTFEKDGYILRSPGIDSTFAILTSLANKEDDRSKIENESIFGSSLTAKKLSEDALRFSVEIEAFVTGAHEFIFDQDDPLKDGFLLV</sequence>
<dbReference type="Pfam" id="PF05544">
    <property type="entry name" value="Pro_racemase"/>
    <property type="match status" value="1"/>
</dbReference>
<evidence type="ECO:0000313" key="3">
    <source>
        <dbReference type="Proteomes" id="UP000698173"/>
    </source>
</evidence>
<protein>
    <submittedName>
        <fullName evidence="2">Proline racemase family protein</fullName>
    </submittedName>
</protein>
<gene>
    <name evidence="2" type="ORF">K8V56_20705</name>
</gene>
<dbReference type="SUPFAM" id="SSF54506">
    <property type="entry name" value="Diaminopimelate epimerase-like"/>
    <property type="match status" value="1"/>
</dbReference>
<comment type="similarity">
    <text evidence="1">Belongs to the proline racemase family.</text>
</comment>
<organism evidence="2 3">
    <name type="scientific">Sporosarcina psychrophila</name>
    <name type="common">Bacillus psychrophilus</name>
    <dbReference type="NCBI Taxonomy" id="1476"/>
    <lineage>
        <taxon>Bacteria</taxon>
        <taxon>Bacillati</taxon>
        <taxon>Bacillota</taxon>
        <taxon>Bacilli</taxon>
        <taxon>Bacillales</taxon>
        <taxon>Caryophanaceae</taxon>
        <taxon>Sporosarcina</taxon>
    </lineage>
</organism>
<dbReference type="PANTHER" id="PTHR33442:SF1">
    <property type="entry name" value="TRANS-3-HYDROXY-L-PROLINE DEHYDRATASE"/>
    <property type="match status" value="1"/>
</dbReference>
<dbReference type="AlphaFoldDB" id="A0A921G2C7"/>
<dbReference type="Gene3D" id="3.10.310.10">
    <property type="entry name" value="Diaminopimelate Epimerase, Chain A, domain 1"/>
    <property type="match status" value="2"/>
</dbReference>
<dbReference type="InterPro" id="IPR008794">
    <property type="entry name" value="Pro_racemase_fam"/>
</dbReference>